<name>A0A425CTY5_APHAT</name>
<feature type="non-terminal residue" evidence="1">
    <location>
        <position position="228"/>
    </location>
</feature>
<protein>
    <submittedName>
        <fullName evidence="1">Uncharacterized protein</fullName>
    </submittedName>
</protein>
<dbReference type="EMBL" id="MZMZ02003871">
    <property type="protein sequence ID" value="RQM20478.1"/>
    <property type="molecule type" value="Genomic_DNA"/>
</dbReference>
<proteinExistence type="predicted"/>
<dbReference type="Proteomes" id="UP000284702">
    <property type="component" value="Unassembled WGS sequence"/>
</dbReference>
<comment type="caution">
    <text evidence="1">The sequence shown here is derived from an EMBL/GenBank/DDBJ whole genome shotgun (WGS) entry which is preliminary data.</text>
</comment>
<dbReference type="AlphaFoldDB" id="A0A425CTY5"/>
<evidence type="ECO:0000313" key="1">
    <source>
        <dbReference type="EMBL" id="RQM20478.1"/>
    </source>
</evidence>
<reference evidence="1" key="1">
    <citation type="submission" date="2018-07" db="EMBL/GenBank/DDBJ databases">
        <title>Annotation of Aphanomyces astaci genome assembly.</title>
        <authorList>
            <person name="Studholme D.J."/>
        </authorList>
    </citation>
    <scope>NUCLEOTIDE SEQUENCE [LARGE SCALE GENOMIC DNA]</scope>
    <source>
        <strain evidence="1">Pc</strain>
    </source>
</reference>
<accession>A0A425CTY5</accession>
<organism evidence="1 2">
    <name type="scientific">Aphanomyces astaci</name>
    <name type="common">Crayfish plague agent</name>
    <dbReference type="NCBI Taxonomy" id="112090"/>
    <lineage>
        <taxon>Eukaryota</taxon>
        <taxon>Sar</taxon>
        <taxon>Stramenopiles</taxon>
        <taxon>Oomycota</taxon>
        <taxon>Saprolegniomycetes</taxon>
        <taxon>Saprolegniales</taxon>
        <taxon>Verrucalvaceae</taxon>
        <taxon>Aphanomyces</taxon>
    </lineage>
</organism>
<evidence type="ECO:0000313" key="2">
    <source>
        <dbReference type="Proteomes" id="UP000284702"/>
    </source>
</evidence>
<gene>
    <name evidence="1" type="ORF">B5M09_010537</name>
</gene>
<sequence length="228" mass="25122">MRRRTLSSLLQDTSIGYIVAKYGPPAVKFLVSAMCVCLVTVDVTTNNWELNYVIGNGNTLLGPLMNVGSSEALEKTFSFPIERSIGSTSTVGRFMLNYTLKKINVRDNSMYVLTGDTFLIDNPLNDLCSTLKKTYQLPTNQTNVGSTVKLATMKDSIQYIRGTAITNLLYGVGTPPPESTKHDELISMGFTPARTDLDLRVTTGVVVPPVGTTSYTNVTMYRFYPRAF</sequence>
<keyword evidence="2" id="KW-1185">Reference proteome</keyword>